<organism evidence="7 8">
    <name type="scientific">Anaerosacchariphilus polymeriproducens</name>
    <dbReference type="NCBI Taxonomy" id="1812858"/>
    <lineage>
        <taxon>Bacteria</taxon>
        <taxon>Bacillati</taxon>
        <taxon>Bacillota</taxon>
        <taxon>Clostridia</taxon>
        <taxon>Lachnospirales</taxon>
        <taxon>Lachnospiraceae</taxon>
        <taxon>Anaerosacchariphilus</taxon>
    </lineage>
</organism>
<dbReference type="OrthoDB" id="1766634at2"/>
<dbReference type="InterPro" id="IPR050465">
    <property type="entry name" value="UPF0194_transport"/>
</dbReference>
<evidence type="ECO:0000256" key="4">
    <source>
        <dbReference type="SAM" id="MobiDB-lite"/>
    </source>
</evidence>
<keyword evidence="8" id="KW-1185">Reference proteome</keyword>
<accession>A0A371AWI3</accession>
<dbReference type="Proteomes" id="UP000255036">
    <property type="component" value="Unassembled WGS sequence"/>
</dbReference>
<feature type="compositionally biased region" description="Acidic residues" evidence="4">
    <location>
        <begin position="206"/>
        <end position="215"/>
    </location>
</feature>
<evidence type="ECO:0000313" key="7">
    <source>
        <dbReference type="EMBL" id="RDU23938.1"/>
    </source>
</evidence>
<reference evidence="7 8" key="1">
    <citation type="submission" date="2018-07" db="EMBL/GenBank/DDBJ databases">
        <title>Anaerosacharophilus polymeroproducens gen. nov. sp. nov., an anaerobic bacterium isolated from salt field.</title>
        <authorList>
            <person name="Kim W."/>
            <person name="Yang S.-H."/>
            <person name="Oh J."/>
            <person name="Lee J.-H."/>
            <person name="Kwon K.K."/>
        </authorList>
    </citation>
    <scope>NUCLEOTIDE SEQUENCE [LARGE SCALE GENOMIC DNA]</scope>
    <source>
        <strain evidence="7 8">MCWD5</strain>
    </source>
</reference>
<evidence type="ECO:0000259" key="6">
    <source>
        <dbReference type="Pfam" id="PF25990"/>
    </source>
</evidence>
<dbReference type="AlphaFoldDB" id="A0A371AWI3"/>
<protein>
    <submittedName>
        <fullName evidence="7">Efflux RND transporter periplasmic adaptor subunit</fullName>
    </submittedName>
</protein>
<evidence type="ECO:0000256" key="1">
    <source>
        <dbReference type="ARBA" id="ARBA00004196"/>
    </source>
</evidence>
<feature type="transmembrane region" description="Helical" evidence="5">
    <location>
        <begin position="12"/>
        <end position="31"/>
    </location>
</feature>
<feature type="compositionally biased region" description="Acidic residues" evidence="4">
    <location>
        <begin position="406"/>
        <end position="416"/>
    </location>
</feature>
<dbReference type="Pfam" id="PF25990">
    <property type="entry name" value="Beta-barrel_YknX"/>
    <property type="match status" value="1"/>
</dbReference>
<evidence type="ECO:0000256" key="3">
    <source>
        <dbReference type="SAM" id="Coils"/>
    </source>
</evidence>
<feature type="region of interest" description="Disordered" evidence="4">
    <location>
        <begin position="200"/>
        <end position="221"/>
    </location>
</feature>
<keyword evidence="2 3" id="KW-0175">Coiled coil</keyword>
<gene>
    <name evidence="7" type="ORF">DWV06_06495</name>
</gene>
<sequence length="466" mass="51931">MKKKLSKKVKIISAVVIIVLIIAGIGIWYAFSGFGVSEEDKVYVESVAEVAGLTGVNGSQNRYSGVVEAQETYKIEKDADTKVKDVLVKVGDTVKVGQELFTYDVDQLQTQIDTKKLDIEKMQSEISGKYNEIKGYENDRASATADDKFQITVSINSAKTEIKQKEFDIKKAQKELENLEKKIQTSSKKSEVEGVVKSINNTENTDVSDESEDLPMDTQDGSGSAFMTILATGNYRVKGIISEQTAQSLGEGSEVIIRSRIDEHATWKGTINKVDLENKVQSNTDQFSDESSSANTATKVPFYITLENSKGLMMGQHVFVELDQGQNENQEGIWLTENYIIQEGETAFVWVSNKHKKLEKRTVTLGEYNEELAKYQIKEGLTEDDYIAFPREEFKEGMLTTTEKAEEAEAEEEIPDDMIQSQDFEGAETEIPDGEEALTDDAAMKDESMPAEGEDTEETDSAEVEE</sequence>
<name>A0A371AWI3_9FIRM</name>
<dbReference type="Gene3D" id="2.40.420.20">
    <property type="match status" value="1"/>
</dbReference>
<dbReference type="Gene3D" id="2.40.50.100">
    <property type="match status" value="1"/>
</dbReference>
<keyword evidence="5" id="KW-0472">Membrane</keyword>
<evidence type="ECO:0000313" key="8">
    <source>
        <dbReference type="Proteomes" id="UP000255036"/>
    </source>
</evidence>
<feature type="compositionally biased region" description="Acidic residues" evidence="4">
    <location>
        <begin position="425"/>
        <end position="439"/>
    </location>
</feature>
<dbReference type="InterPro" id="IPR058636">
    <property type="entry name" value="Beta-barrel_YknX"/>
</dbReference>
<keyword evidence="5" id="KW-1133">Transmembrane helix</keyword>
<dbReference type="GO" id="GO:0030313">
    <property type="term" value="C:cell envelope"/>
    <property type="evidence" value="ECO:0007669"/>
    <property type="project" value="UniProtKB-SubCell"/>
</dbReference>
<dbReference type="PANTHER" id="PTHR32347:SF14">
    <property type="entry name" value="EFFLUX SYSTEM COMPONENT YKNX-RELATED"/>
    <property type="match status" value="1"/>
</dbReference>
<feature type="region of interest" description="Disordered" evidence="4">
    <location>
        <begin position="401"/>
        <end position="466"/>
    </location>
</feature>
<evidence type="ECO:0000256" key="2">
    <source>
        <dbReference type="ARBA" id="ARBA00023054"/>
    </source>
</evidence>
<dbReference type="EMBL" id="QRCT01000016">
    <property type="protein sequence ID" value="RDU23938.1"/>
    <property type="molecule type" value="Genomic_DNA"/>
</dbReference>
<dbReference type="Gene3D" id="2.40.30.170">
    <property type="match status" value="1"/>
</dbReference>
<feature type="domain" description="YknX-like beta-barrel" evidence="6">
    <location>
        <begin position="236"/>
        <end position="321"/>
    </location>
</feature>
<keyword evidence="5" id="KW-0812">Transmembrane</keyword>
<comment type="caution">
    <text evidence="7">The sequence shown here is derived from an EMBL/GenBank/DDBJ whole genome shotgun (WGS) entry which is preliminary data.</text>
</comment>
<feature type="compositionally biased region" description="Acidic residues" evidence="4">
    <location>
        <begin position="452"/>
        <end position="466"/>
    </location>
</feature>
<feature type="coiled-coil region" evidence="3">
    <location>
        <begin position="105"/>
        <end position="189"/>
    </location>
</feature>
<dbReference type="PANTHER" id="PTHR32347">
    <property type="entry name" value="EFFLUX SYSTEM COMPONENT YKNX-RELATED"/>
    <property type="match status" value="1"/>
</dbReference>
<evidence type="ECO:0000256" key="5">
    <source>
        <dbReference type="SAM" id="Phobius"/>
    </source>
</evidence>
<proteinExistence type="predicted"/>
<comment type="subcellular location">
    <subcellularLocation>
        <location evidence="1">Cell envelope</location>
    </subcellularLocation>
</comment>
<dbReference type="RefSeq" id="WP_115481371.1">
    <property type="nucleotide sequence ID" value="NZ_QRCT01000016.1"/>
</dbReference>